<proteinExistence type="predicted"/>
<feature type="compositionally biased region" description="Basic residues" evidence="1">
    <location>
        <begin position="312"/>
        <end position="322"/>
    </location>
</feature>
<feature type="compositionally biased region" description="Polar residues" evidence="1">
    <location>
        <begin position="370"/>
        <end position="386"/>
    </location>
</feature>
<protein>
    <recommendedName>
        <fullName evidence="4">Structure-specific endonuclease subunit SLX4</fullName>
    </recommendedName>
</protein>
<feature type="compositionally biased region" description="Basic and acidic residues" evidence="1">
    <location>
        <begin position="400"/>
        <end position="419"/>
    </location>
</feature>
<dbReference type="EMBL" id="GL883130">
    <property type="protein sequence ID" value="EGG02565.1"/>
    <property type="molecule type" value="Genomic_DNA"/>
</dbReference>
<dbReference type="GeneID" id="18923958"/>
<dbReference type="VEuPathDB" id="FungiDB:MELLADRAFT_110068"/>
<dbReference type="AlphaFoldDB" id="F4RYJ9"/>
<feature type="region of interest" description="Disordered" evidence="1">
    <location>
        <begin position="478"/>
        <end position="497"/>
    </location>
</feature>
<evidence type="ECO:0000256" key="1">
    <source>
        <dbReference type="SAM" id="MobiDB-lite"/>
    </source>
</evidence>
<accession>F4RYJ9</accession>
<dbReference type="RefSeq" id="XP_007414254.1">
    <property type="nucleotide sequence ID" value="XM_007414192.1"/>
</dbReference>
<dbReference type="HOGENOM" id="CLU_451316_0_0_1"/>
<dbReference type="KEGG" id="mlr:MELLADRAFT_110068"/>
<evidence type="ECO:0008006" key="4">
    <source>
        <dbReference type="Google" id="ProtNLM"/>
    </source>
</evidence>
<evidence type="ECO:0000313" key="3">
    <source>
        <dbReference type="Proteomes" id="UP000001072"/>
    </source>
</evidence>
<sequence length="605" mass="68321">MSEPSTSTEPKRIIRKRVTGVSKVSTKTEQNPPPDPAPRTTRSSLNKRKLDEQPVIAPENPTNERGSRIRTMLDNLGVKVPKYARRNRLLDLLSRHVVKKTRRRPGEENLVADILRPRNGTRQVSPETLPELSLQSSTVHEIELPSSPDDKDDLPLFSTSNKVNYAHYTDSELVAMILQVGLEADGWDRKRLIATCRTYDDLIIVPENNDHMDTTKKTLDGGMVPPGHDHICSQCHAHLFEFISYFPDTDLNDANMNKAGPSSTVAFNNQDESDTISISPEQQDIRETTEASESGKTVETEIKSSSTNQPIIKKKSRAHTCRRPNPATKQPPLSRKDKGKAKSNDQDDVSLNENSAFTDAADTFDKGLSGRSSPARQIRQHNSSEPYKSDSEIEFPTTKSSEKHSEVEISRPKTSEKRARSQSQRSDAADENPQTTEKKNESWIIQAIYKIQDRLSRTEKRQDDIFSEIKMLSDVVHKGVSRSPHSSPEKKTRGGQTAARLRFHVETMFGLTDGQKTLPSGPTSSEKDSWMCEINPSGLRLDASLYQNENWEQERRKKTSDETRRGARLRYLRQLRETYLLANQLYCDKLTNIHLTGIVLGSHCK</sequence>
<evidence type="ECO:0000313" key="2">
    <source>
        <dbReference type="EMBL" id="EGG02565.1"/>
    </source>
</evidence>
<feature type="compositionally biased region" description="Polar residues" evidence="1">
    <location>
        <begin position="262"/>
        <end position="282"/>
    </location>
</feature>
<reference evidence="3" key="1">
    <citation type="journal article" date="2011" name="Proc. Natl. Acad. Sci. U.S.A.">
        <title>Obligate biotrophy features unraveled by the genomic analysis of rust fungi.</title>
        <authorList>
            <person name="Duplessis S."/>
            <person name="Cuomo C.A."/>
            <person name="Lin Y.-C."/>
            <person name="Aerts A."/>
            <person name="Tisserant E."/>
            <person name="Veneault-Fourrey C."/>
            <person name="Joly D.L."/>
            <person name="Hacquard S."/>
            <person name="Amselem J."/>
            <person name="Cantarel B.L."/>
            <person name="Chiu R."/>
            <person name="Coutinho P.M."/>
            <person name="Feau N."/>
            <person name="Field M."/>
            <person name="Frey P."/>
            <person name="Gelhaye E."/>
            <person name="Goldberg J."/>
            <person name="Grabherr M.G."/>
            <person name="Kodira C.D."/>
            <person name="Kohler A."/>
            <person name="Kuees U."/>
            <person name="Lindquist E.A."/>
            <person name="Lucas S.M."/>
            <person name="Mago R."/>
            <person name="Mauceli E."/>
            <person name="Morin E."/>
            <person name="Murat C."/>
            <person name="Pangilinan J.L."/>
            <person name="Park R."/>
            <person name="Pearson M."/>
            <person name="Quesneville H."/>
            <person name="Rouhier N."/>
            <person name="Sakthikumar S."/>
            <person name="Salamov A.A."/>
            <person name="Schmutz J."/>
            <person name="Selles B."/>
            <person name="Shapiro H."/>
            <person name="Tanguay P."/>
            <person name="Tuskan G.A."/>
            <person name="Henrissat B."/>
            <person name="Van de Peer Y."/>
            <person name="Rouze P."/>
            <person name="Ellis J.G."/>
            <person name="Dodds P.N."/>
            <person name="Schein J.E."/>
            <person name="Zhong S."/>
            <person name="Hamelin R.C."/>
            <person name="Grigoriev I.V."/>
            <person name="Szabo L.J."/>
            <person name="Martin F."/>
        </authorList>
    </citation>
    <scope>NUCLEOTIDE SEQUENCE [LARGE SCALE GENOMIC DNA]</scope>
    <source>
        <strain evidence="3">98AG31 / pathotype 3-4-7</strain>
    </source>
</reference>
<keyword evidence="3" id="KW-1185">Reference proteome</keyword>
<feature type="region of interest" description="Disordered" evidence="1">
    <location>
        <begin position="1"/>
        <end position="66"/>
    </location>
</feature>
<name>F4RYJ9_MELLP</name>
<dbReference type="Proteomes" id="UP000001072">
    <property type="component" value="Unassembled WGS sequence"/>
</dbReference>
<feature type="compositionally biased region" description="Basic and acidic residues" evidence="1">
    <location>
        <begin position="334"/>
        <end position="345"/>
    </location>
</feature>
<gene>
    <name evidence="2" type="ORF">MELLADRAFT_110068</name>
</gene>
<organism evidence="3">
    <name type="scientific">Melampsora larici-populina (strain 98AG31 / pathotype 3-4-7)</name>
    <name type="common">Poplar leaf rust fungus</name>
    <dbReference type="NCBI Taxonomy" id="747676"/>
    <lineage>
        <taxon>Eukaryota</taxon>
        <taxon>Fungi</taxon>
        <taxon>Dikarya</taxon>
        <taxon>Basidiomycota</taxon>
        <taxon>Pucciniomycotina</taxon>
        <taxon>Pucciniomycetes</taxon>
        <taxon>Pucciniales</taxon>
        <taxon>Melampsoraceae</taxon>
        <taxon>Melampsora</taxon>
    </lineage>
</organism>
<dbReference type="InParanoid" id="F4RYJ9"/>
<feature type="region of interest" description="Disordered" evidence="1">
    <location>
        <begin position="262"/>
        <end position="439"/>
    </location>
</feature>